<protein>
    <recommendedName>
        <fullName evidence="9">4,4'-diaponeurosporenoate glycosyltransferase</fullName>
    </recommendedName>
</protein>
<sequence length="230" mass="25423">MVKATLSVIIPALNEAATLLKTLHYTQIGADLEIIVVDGGSEDNTIELAQNAGVKVISSPKTGRAQQMNAGAAIATGDILLFLHADTHLPLGYDEMIREALSHPKTIAGAFELAIDGKGLPLRWVEKMVNARSRILQFPYGDQALFLKTSVFLELGGFPNLPIMEDFEFIRQLKGQGRITILPAKVLTSGRRWQKLGVFKTTLINQTIILGYFLGVPPTTLRRWYRRQAR</sequence>
<keyword evidence="12" id="KW-1185">Reference proteome</keyword>
<keyword evidence="3" id="KW-0328">Glycosyltransferase</keyword>
<comment type="similarity">
    <text evidence="8">Belongs to the glycosyltransferase 2 family. CrtQ subfamily.</text>
</comment>
<evidence type="ECO:0000256" key="6">
    <source>
        <dbReference type="ARBA" id="ARBA00037281"/>
    </source>
</evidence>
<accession>A0A8J7B2X6</accession>
<dbReference type="Pfam" id="PF00535">
    <property type="entry name" value="Glycos_transf_2"/>
    <property type="match status" value="1"/>
</dbReference>
<comment type="pathway">
    <text evidence="7">Carotenoid biosynthesis; staphyloxanthin biosynthesis; staphyloxanthin from farnesyl diphosphate: step 4/5.</text>
</comment>
<organism evidence="11 12">
    <name type="scientific">Lusitaniella coriacea LEGE 07157</name>
    <dbReference type="NCBI Taxonomy" id="945747"/>
    <lineage>
        <taxon>Bacteria</taxon>
        <taxon>Bacillati</taxon>
        <taxon>Cyanobacteriota</taxon>
        <taxon>Cyanophyceae</taxon>
        <taxon>Spirulinales</taxon>
        <taxon>Lusitaniellaceae</taxon>
        <taxon>Lusitaniella</taxon>
    </lineage>
</organism>
<dbReference type="GO" id="GO:0005886">
    <property type="term" value="C:plasma membrane"/>
    <property type="evidence" value="ECO:0007669"/>
    <property type="project" value="UniProtKB-SubCell"/>
</dbReference>
<name>A0A8J7B2X6_9CYAN</name>
<evidence type="ECO:0000313" key="11">
    <source>
        <dbReference type="EMBL" id="MBE9114647.1"/>
    </source>
</evidence>
<dbReference type="EMBL" id="JADEWZ010000002">
    <property type="protein sequence ID" value="MBE9114647.1"/>
    <property type="molecule type" value="Genomic_DNA"/>
</dbReference>
<keyword evidence="5" id="KW-0472">Membrane</keyword>
<dbReference type="Gene3D" id="3.90.550.10">
    <property type="entry name" value="Spore Coat Polysaccharide Biosynthesis Protein SpsA, Chain A"/>
    <property type="match status" value="1"/>
</dbReference>
<feature type="domain" description="Glycosyltransferase 2-like" evidence="10">
    <location>
        <begin position="7"/>
        <end position="148"/>
    </location>
</feature>
<evidence type="ECO:0000256" key="8">
    <source>
        <dbReference type="ARBA" id="ARBA00038120"/>
    </source>
</evidence>
<dbReference type="Proteomes" id="UP000654482">
    <property type="component" value="Unassembled WGS sequence"/>
</dbReference>
<dbReference type="InterPro" id="IPR029044">
    <property type="entry name" value="Nucleotide-diphossugar_trans"/>
</dbReference>
<proteinExistence type="inferred from homology"/>
<comment type="function">
    <text evidence="6">Catalyzes the glycosylation of 4,4'-diaponeurosporenoate, i.e. the esterification of glucose at the C1'' position with the carboxyl group of 4,4'-diaponeurosporenic acid, to form glycosyl-4,4'-diaponeurosporenoate. This is a step in the biosynthesis of staphyloxanthin, an orange pigment present in most staphylococci strains.</text>
</comment>
<comment type="caution">
    <text evidence="11">The sequence shown here is derived from an EMBL/GenBank/DDBJ whole genome shotgun (WGS) entry which is preliminary data.</text>
</comment>
<dbReference type="InterPro" id="IPR026461">
    <property type="entry name" value="Trfase_2_rSAM/seldom_assoc"/>
</dbReference>
<dbReference type="GO" id="GO:0016757">
    <property type="term" value="F:glycosyltransferase activity"/>
    <property type="evidence" value="ECO:0007669"/>
    <property type="project" value="UniProtKB-KW"/>
</dbReference>
<reference evidence="11" key="1">
    <citation type="submission" date="2020-10" db="EMBL/GenBank/DDBJ databases">
        <authorList>
            <person name="Castelo-Branco R."/>
            <person name="Eusebio N."/>
            <person name="Adriana R."/>
            <person name="Vieira A."/>
            <person name="Brugerolle De Fraissinette N."/>
            <person name="Rezende De Castro R."/>
            <person name="Schneider M.P."/>
            <person name="Vasconcelos V."/>
            <person name="Leao P.N."/>
        </authorList>
    </citation>
    <scope>NUCLEOTIDE SEQUENCE</scope>
    <source>
        <strain evidence="11">LEGE 07157</strain>
    </source>
</reference>
<dbReference type="PANTHER" id="PTHR43646">
    <property type="entry name" value="GLYCOSYLTRANSFERASE"/>
    <property type="match status" value="1"/>
</dbReference>
<comment type="subcellular location">
    <subcellularLocation>
        <location evidence="1">Cell membrane</location>
    </subcellularLocation>
</comment>
<evidence type="ECO:0000313" key="12">
    <source>
        <dbReference type="Proteomes" id="UP000654482"/>
    </source>
</evidence>
<evidence type="ECO:0000256" key="3">
    <source>
        <dbReference type="ARBA" id="ARBA00022676"/>
    </source>
</evidence>
<evidence type="ECO:0000256" key="5">
    <source>
        <dbReference type="ARBA" id="ARBA00023136"/>
    </source>
</evidence>
<evidence type="ECO:0000259" key="10">
    <source>
        <dbReference type="Pfam" id="PF00535"/>
    </source>
</evidence>
<dbReference type="NCBIfam" id="TIGR04283">
    <property type="entry name" value="glyco_like_mftF"/>
    <property type="match status" value="1"/>
</dbReference>
<dbReference type="PANTHER" id="PTHR43646:SF2">
    <property type="entry name" value="GLYCOSYLTRANSFERASE 2-LIKE DOMAIN-CONTAINING PROTEIN"/>
    <property type="match status" value="1"/>
</dbReference>
<dbReference type="InterPro" id="IPR001173">
    <property type="entry name" value="Glyco_trans_2-like"/>
</dbReference>
<evidence type="ECO:0000256" key="2">
    <source>
        <dbReference type="ARBA" id="ARBA00022475"/>
    </source>
</evidence>
<dbReference type="AlphaFoldDB" id="A0A8J7B2X6"/>
<gene>
    <name evidence="11" type="ORF">IQ249_01935</name>
</gene>
<keyword evidence="4" id="KW-0808">Transferase</keyword>
<evidence type="ECO:0000256" key="1">
    <source>
        <dbReference type="ARBA" id="ARBA00004236"/>
    </source>
</evidence>
<evidence type="ECO:0000256" key="4">
    <source>
        <dbReference type="ARBA" id="ARBA00022679"/>
    </source>
</evidence>
<evidence type="ECO:0000256" key="9">
    <source>
        <dbReference type="ARBA" id="ARBA00040345"/>
    </source>
</evidence>
<dbReference type="SUPFAM" id="SSF53448">
    <property type="entry name" value="Nucleotide-diphospho-sugar transferases"/>
    <property type="match status" value="1"/>
</dbReference>
<dbReference type="CDD" id="cd02522">
    <property type="entry name" value="GT_2_like_a"/>
    <property type="match status" value="1"/>
</dbReference>
<keyword evidence="2" id="KW-1003">Cell membrane</keyword>
<evidence type="ECO:0000256" key="7">
    <source>
        <dbReference type="ARBA" id="ARBA00037904"/>
    </source>
</evidence>
<dbReference type="RefSeq" id="WP_194027733.1">
    <property type="nucleotide sequence ID" value="NZ_JADEWZ010000002.1"/>
</dbReference>